<dbReference type="EMBL" id="UYRV01002315">
    <property type="protein sequence ID" value="VDK48475.1"/>
    <property type="molecule type" value="Genomic_DNA"/>
</dbReference>
<protein>
    <recommendedName>
        <fullName evidence="8">Amino acid permease/ SLC12A domain-containing protein</fullName>
    </recommendedName>
</protein>
<feature type="transmembrane region" description="Helical" evidence="5">
    <location>
        <begin position="101"/>
        <end position="119"/>
    </location>
</feature>
<dbReference type="OrthoDB" id="10062876at2759"/>
<dbReference type="GO" id="GO:0015179">
    <property type="term" value="F:L-amino acid transmembrane transporter activity"/>
    <property type="evidence" value="ECO:0007669"/>
    <property type="project" value="TreeGrafter"/>
</dbReference>
<organism evidence="6 7">
    <name type="scientific">Cylicostephanus goldi</name>
    <name type="common">Nematode worm</name>
    <dbReference type="NCBI Taxonomy" id="71465"/>
    <lineage>
        <taxon>Eukaryota</taxon>
        <taxon>Metazoa</taxon>
        <taxon>Ecdysozoa</taxon>
        <taxon>Nematoda</taxon>
        <taxon>Chromadorea</taxon>
        <taxon>Rhabditida</taxon>
        <taxon>Rhabditina</taxon>
        <taxon>Rhabditomorpha</taxon>
        <taxon>Strongyloidea</taxon>
        <taxon>Strongylidae</taxon>
        <taxon>Cylicostephanus</taxon>
    </lineage>
</organism>
<evidence type="ECO:0008006" key="8">
    <source>
        <dbReference type="Google" id="ProtNLM"/>
    </source>
</evidence>
<dbReference type="GO" id="GO:0016020">
    <property type="term" value="C:membrane"/>
    <property type="evidence" value="ECO:0007669"/>
    <property type="project" value="UniProtKB-SubCell"/>
</dbReference>
<keyword evidence="7" id="KW-1185">Reference proteome</keyword>
<dbReference type="InterPro" id="IPR002293">
    <property type="entry name" value="AA/rel_permease1"/>
</dbReference>
<keyword evidence="2 5" id="KW-0812">Transmembrane</keyword>
<dbReference type="Gene3D" id="1.20.1740.10">
    <property type="entry name" value="Amino acid/polyamine transporter I"/>
    <property type="match status" value="1"/>
</dbReference>
<evidence type="ECO:0000256" key="3">
    <source>
        <dbReference type="ARBA" id="ARBA00022989"/>
    </source>
</evidence>
<comment type="subcellular location">
    <subcellularLocation>
        <location evidence="1">Membrane</location>
        <topology evidence="1">Multi-pass membrane protein</topology>
    </subcellularLocation>
</comment>
<name>A0A3P6R4Y5_CYLGO</name>
<evidence type="ECO:0000256" key="2">
    <source>
        <dbReference type="ARBA" id="ARBA00022692"/>
    </source>
</evidence>
<dbReference type="PANTHER" id="PTHR11785:SF531">
    <property type="entry name" value="LARGE NEUTRAL AMINO ACIDS TRANSPORTER SMALL SUBUNIT 1"/>
    <property type="match status" value="1"/>
</dbReference>
<sequence>MPVVLTMINKRLRTPIPAVIFTCLVSIGYLFISSNLYVLINASQVTAWLAITVVVIALLRLRYMYPDAERTVKVPLWLAIIFVIGSSVIVVLPVFGSPVDTAIGLAILFSAVPIYFVFISTHVVPDFIKGVTEGFTIFVQKLFMVFDDNEYDKD</sequence>
<evidence type="ECO:0000256" key="1">
    <source>
        <dbReference type="ARBA" id="ARBA00004141"/>
    </source>
</evidence>
<dbReference type="InterPro" id="IPR050598">
    <property type="entry name" value="AminoAcid_Transporter"/>
</dbReference>
<dbReference type="AlphaFoldDB" id="A0A3P6R4Y5"/>
<evidence type="ECO:0000313" key="6">
    <source>
        <dbReference type="EMBL" id="VDK48475.1"/>
    </source>
</evidence>
<feature type="transmembrane region" description="Helical" evidence="5">
    <location>
        <begin position="74"/>
        <end position="95"/>
    </location>
</feature>
<feature type="transmembrane region" description="Helical" evidence="5">
    <location>
        <begin position="12"/>
        <end position="32"/>
    </location>
</feature>
<evidence type="ECO:0000313" key="7">
    <source>
        <dbReference type="Proteomes" id="UP000271889"/>
    </source>
</evidence>
<accession>A0A3P6R4Y5</accession>
<evidence type="ECO:0000256" key="4">
    <source>
        <dbReference type="ARBA" id="ARBA00023136"/>
    </source>
</evidence>
<dbReference type="Proteomes" id="UP000271889">
    <property type="component" value="Unassembled WGS sequence"/>
</dbReference>
<reference evidence="6 7" key="1">
    <citation type="submission" date="2018-11" db="EMBL/GenBank/DDBJ databases">
        <authorList>
            <consortium name="Pathogen Informatics"/>
        </authorList>
    </citation>
    <scope>NUCLEOTIDE SEQUENCE [LARGE SCALE GENOMIC DNA]</scope>
</reference>
<evidence type="ECO:0000256" key="5">
    <source>
        <dbReference type="SAM" id="Phobius"/>
    </source>
</evidence>
<dbReference type="Pfam" id="PF13520">
    <property type="entry name" value="AA_permease_2"/>
    <property type="match status" value="1"/>
</dbReference>
<feature type="transmembrane region" description="Helical" evidence="5">
    <location>
        <begin position="38"/>
        <end position="62"/>
    </location>
</feature>
<gene>
    <name evidence="6" type="ORF">CGOC_LOCUS1288</name>
</gene>
<proteinExistence type="predicted"/>
<keyword evidence="3 5" id="KW-1133">Transmembrane helix</keyword>
<dbReference type="PANTHER" id="PTHR11785">
    <property type="entry name" value="AMINO ACID TRANSPORTER"/>
    <property type="match status" value="1"/>
</dbReference>
<keyword evidence="4 5" id="KW-0472">Membrane</keyword>